<dbReference type="Gene3D" id="2.40.410.10">
    <property type="entry name" value="putative membrane protein from Corynebacterium diphtheriae superfamily"/>
    <property type="match status" value="1"/>
</dbReference>
<name>A0A225DU71_9BACT</name>
<keyword evidence="2" id="KW-0472">Membrane</keyword>
<dbReference type="RefSeq" id="WP_088256554.1">
    <property type="nucleotide sequence ID" value="NZ_NIDE01000009.1"/>
</dbReference>
<evidence type="ECO:0000256" key="2">
    <source>
        <dbReference type="SAM" id="Phobius"/>
    </source>
</evidence>
<evidence type="ECO:0000313" key="4">
    <source>
        <dbReference type="Proteomes" id="UP000214646"/>
    </source>
</evidence>
<keyword evidence="4" id="KW-1185">Reference proteome</keyword>
<dbReference type="OrthoDB" id="512830at2"/>
<dbReference type="InterPro" id="IPR021632">
    <property type="entry name" value="DUF3239"/>
</dbReference>
<dbReference type="AlphaFoldDB" id="A0A225DU71"/>
<protein>
    <submittedName>
        <fullName evidence="3">Uncharacterized protein</fullName>
    </submittedName>
</protein>
<organism evidence="3 4">
    <name type="scientific">Fimbriiglobus ruber</name>
    <dbReference type="NCBI Taxonomy" id="1908690"/>
    <lineage>
        <taxon>Bacteria</taxon>
        <taxon>Pseudomonadati</taxon>
        <taxon>Planctomycetota</taxon>
        <taxon>Planctomycetia</taxon>
        <taxon>Gemmatales</taxon>
        <taxon>Gemmataceae</taxon>
        <taxon>Fimbriiglobus</taxon>
    </lineage>
</organism>
<evidence type="ECO:0000256" key="1">
    <source>
        <dbReference type="SAM" id="MobiDB-lite"/>
    </source>
</evidence>
<keyword evidence="2" id="KW-1133">Transmembrane helix</keyword>
<sequence>MRDRNEDEEDDFEAITERELFHGSVARNPARVRLSLLYFLRNHVPVFVIFSVVSAVLFVPLAIFVSKWCWLLFLLTALFFVFYYFGQSNHYWFGDVCPALVVSRKPDKFVVYADLTKGSVSHPAFLVFNESLGGLSGDALEEGDRFAVACLYHDTDRDLPDERWGGLHPGIIRAATANEKAVRRTLRTISKREWAMLDGGLDILPRSLKPGVYFLSDLADPPPLKSRPARRRNDNDDGQPTRRRRRD</sequence>
<dbReference type="Pfam" id="PF11580">
    <property type="entry name" value="DUF3239"/>
    <property type="match status" value="1"/>
</dbReference>
<proteinExistence type="predicted"/>
<dbReference type="Proteomes" id="UP000214646">
    <property type="component" value="Unassembled WGS sequence"/>
</dbReference>
<dbReference type="EMBL" id="NIDE01000009">
    <property type="protein sequence ID" value="OWK39677.1"/>
    <property type="molecule type" value="Genomic_DNA"/>
</dbReference>
<keyword evidence="2" id="KW-0812">Transmembrane</keyword>
<feature type="region of interest" description="Disordered" evidence="1">
    <location>
        <begin position="219"/>
        <end position="247"/>
    </location>
</feature>
<comment type="caution">
    <text evidence="3">The sequence shown here is derived from an EMBL/GenBank/DDBJ whole genome shotgun (WGS) entry which is preliminary data.</text>
</comment>
<accession>A0A225DU71</accession>
<feature type="transmembrane region" description="Helical" evidence="2">
    <location>
        <begin position="68"/>
        <end position="86"/>
    </location>
</feature>
<reference evidence="4" key="1">
    <citation type="submission" date="2017-06" db="EMBL/GenBank/DDBJ databases">
        <title>Genome analysis of Fimbriiglobus ruber SP5, the first member of the order Planctomycetales with confirmed chitinolytic capability.</title>
        <authorList>
            <person name="Ravin N.V."/>
            <person name="Rakitin A.L."/>
            <person name="Ivanova A.A."/>
            <person name="Beletsky A.V."/>
            <person name="Kulichevskaya I.S."/>
            <person name="Mardanov A.V."/>
            <person name="Dedysh S.N."/>
        </authorList>
    </citation>
    <scope>NUCLEOTIDE SEQUENCE [LARGE SCALE GENOMIC DNA]</scope>
    <source>
        <strain evidence="4">SP5</strain>
    </source>
</reference>
<feature type="transmembrane region" description="Helical" evidence="2">
    <location>
        <begin position="44"/>
        <end position="63"/>
    </location>
</feature>
<dbReference type="InterPro" id="IPR023124">
    <property type="entry name" value="DUF3239_dom_sf"/>
</dbReference>
<gene>
    <name evidence="3" type="ORF">FRUB_05567</name>
</gene>
<evidence type="ECO:0000313" key="3">
    <source>
        <dbReference type="EMBL" id="OWK39677.1"/>
    </source>
</evidence>